<organism evidence="1">
    <name type="scientific">Candidatus Kentrum sp. LFY</name>
    <dbReference type="NCBI Taxonomy" id="2126342"/>
    <lineage>
        <taxon>Bacteria</taxon>
        <taxon>Pseudomonadati</taxon>
        <taxon>Pseudomonadota</taxon>
        <taxon>Gammaproteobacteria</taxon>
        <taxon>Candidatus Kentrum</taxon>
    </lineage>
</organism>
<proteinExistence type="predicted"/>
<sequence length="56" mass="6722">MTSHSLPTIEFQFENEPIHTRNLIFEVDVRYIGKTKFPRNRVDKETDSFNEGDYCR</sequence>
<gene>
    <name evidence="1" type="ORF">BECKLFY1418C_GA0070996_104810</name>
</gene>
<dbReference type="AlphaFoldDB" id="A0A450WNY9"/>
<protein>
    <submittedName>
        <fullName evidence="1">Uncharacterized protein</fullName>
    </submittedName>
</protein>
<name>A0A450WNY9_9GAMM</name>
<reference evidence="1" key="1">
    <citation type="submission" date="2019-02" db="EMBL/GenBank/DDBJ databases">
        <authorList>
            <person name="Gruber-Vodicka R. H."/>
            <person name="Seah K. B. B."/>
        </authorList>
    </citation>
    <scope>NUCLEOTIDE SEQUENCE</scope>
    <source>
        <strain evidence="1">BECK_BY7</strain>
    </source>
</reference>
<accession>A0A450WNY9</accession>
<dbReference type="EMBL" id="CAADFN010000048">
    <property type="protein sequence ID" value="VFK18756.1"/>
    <property type="molecule type" value="Genomic_DNA"/>
</dbReference>
<evidence type="ECO:0000313" key="1">
    <source>
        <dbReference type="EMBL" id="VFK18756.1"/>
    </source>
</evidence>